<gene>
    <name evidence="1" type="ORF">ACFPIE_08715</name>
</gene>
<organism evidence="1 2">
    <name type="scientific">Brevundimonas staleyi</name>
    <dbReference type="NCBI Taxonomy" id="74326"/>
    <lineage>
        <taxon>Bacteria</taxon>
        <taxon>Pseudomonadati</taxon>
        <taxon>Pseudomonadota</taxon>
        <taxon>Alphaproteobacteria</taxon>
        <taxon>Caulobacterales</taxon>
        <taxon>Caulobacteraceae</taxon>
        <taxon>Brevundimonas</taxon>
    </lineage>
</organism>
<evidence type="ECO:0000313" key="2">
    <source>
        <dbReference type="Proteomes" id="UP001596152"/>
    </source>
</evidence>
<dbReference type="RefSeq" id="WP_374037460.1">
    <property type="nucleotide sequence ID" value="NZ_CP169082.1"/>
</dbReference>
<sequence length="96" mass="10238">MDQIENQTLSGRVIVDDQTFTDCQFKNAEVVYTGGTPPAYVRCGFEGSRLVFEGPADSTLQYLRALAAAGPEFRAVVLSLIPELTGQSAVAAPAND</sequence>
<keyword evidence="2" id="KW-1185">Reference proteome</keyword>
<comment type="caution">
    <text evidence="1">The sequence shown here is derived from an EMBL/GenBank/DDBJ whole genome shotgun (WGS) entry which is preliminary data.</text>
</comment>
<accession>A0ABW0FSQ6</accession>
<dbReference type="EMBL" id="JBHSLF010000017">
    <property type="protein sequence ID" value="MFC5343993.1"/>
    <property type="molecule type" value="Genomic_DNA"/>
</dbReference>
<name>A0ABW0FSQ6_9CAUL</name>
<proteinExistence type="predicted"/>
<dbReference type="Proteomes" id="UP001596152">
    <property type="component" value="Unassembled WGS sequence"/>
</dbReference>
<evidence type="ECO:0000313" key="1">
    <source>
        <dbReference type="EMBL" id="MFC5343993.1"/>
    </source>
</evidence>
<protein>
    <submittedName>
        <fullName evidence="1">Uncharacterized protein</fullName>
    </submittedName>
</protein>
<reference evidence="2" key="1">
    <citation type="journal article" date="2019" name="Int. J. Syst. Evol. Microbiol.">
        <title>The Global Catalogue of Microorganisms (GCM) 10K type strain sequencing project: providing services to taxonomists for standard genome sequencing and annotation.</title>
        <authorList>
            <consortium name="The Broad Institute Genomics Platform"/>
            <consortium name="The Broad Institute Genome Sequencing Center for Infectious Disease"/>
            <person name="Wu L."/>
            <person name="Ma J."/>
        </authorList>
    </citation>
    <scope>NUCLEOTIDE SEQUENCE [LARGE SCALE GENOMIC DNA]</scope>
    <source>
        <strain evidence="2">JCM 12125</strain>
    </source>
</reference>